<reference evidence="12 13" key="1">
    <citation type="journal article" date="2013" name="Curr. Biol.">
        <title>Shared signatures of parasitism and phylogenomics unite Cryptomycota and microsporidia.</title>
        <authorList>
            <person name="James T.Y."/>
            <person name="Pelin A."/>
            <person name="Bonen L."/>
            <person name="Ahrendt S."/>
            <person name="Sain D."/>
            <person name="Corradi N."/>
            <person name="Stajich J.E."/>
        </authorList>
    </citation>
    <scope>NUCLEOTIDE SEQUENCE [LARGE SCALE GENOMIC DNA]</scope>
    <source>
        <strain evidence="12 13">CSF55</strain>
    </source>
</reference>
<dbReference type="InterPro" id="IPR011009">
    <property type="entry name" value="Kinase-like_dom_sf"/>
</dbReference>
<dbReference type="Proteomes" id="UP000030755">
    <property type="component" value="Unassembled WGS sequence"/>
</dbReference>
<evidence type="ECO:0000256" key="9">
    <source>
        <dbReference type="ARBA" id="ARBA00048367"/>
    </source>
</evidence>
<dbReference type="PANTHER" id="PTHR24056:SF107">
    <property type="entry name" value="CYCLIN-DEPENDENT KINASE 11A-RELATED"/>
    <property type="match status" value="1"/>
</dbReference>
<dbReference type="FunFam" id="3.30.200.20:FF:000054">
    <property type="entry name" value="Cyclin-dependent kinase 11B"/>
    <property type="match status" value="1"/>
</dbReference>
<evidence type="ECO:0000256" key="10">
    <source>
        <dbReference type="SAM" id="MobiDB-lite"/>
    </source>
</evidence>
<evidence type="ECO:0000256" key="4">
    <source>
        <dbReference type="ARBA" id="ARBA00022679"/>
    </source>
</evidence>
<dbReference type="InterPro" id="IPR050108">
    <property type="entry name" value="CDK"/>
</dbReference>
<proteinExistence type="inferred from homology"/>
<dbReference type="GO" id="GO:0005634">
    <property type="term" value="C:nucleus"/>
    <property type="evidence" value="ECO:0007669"/>
    <property type="project" value="EnsemblFungi"/>
</dbReference>
<keyword evidence="13" id="KW-1185">Reference proteome</keyword>
<dbReference type="SMART" id="SM00220">
    <property type="entry name" value="S_TKc"/>
    <property type="match status" value="1"/>
</dbReference>
<feature type="domain" description="Protein kinase" evidence="11">
    <location>
        <begin position="64"/>
        <end position="348"/>
    </location>
</feature>
<comment type="catalytic activity">
    <reaction evidence="9">
        <text>L-seryl-[protein] + ATP = O-phospho-L-seryl-[protein] + ADP + H(+)</text>
        <dbReference type="Rhea" id="RHEA:17989"/>
        <dbReference type="Rhea" id="RHEA-COMP:9863"/>
        <dbReference type="Rhea" id="RHEA-COMP:11604"/>
        <dbReference type="ChEBI" id="CHEBI:15378"/>
        <dbReference type="ChEBI" id="CHEBI:29999"/>
        <dbReference type="ChEBI" id="CHEBI:30616"/>
        <dbReference type="ChEBI" id="CHEBI:83421"/>
        <dbReference type="ChEBI" id="CHEBI:456216"/>
        <dbReference type="EC" id="2.7.11.22"/>
    </reaction>
</comment>
<dbReference type="STRING" id="988480.A0A075APY9"/>
<evidence type="ECO:0000256" key="5">
    <source>
        <dbReference type="ARBA" id="ARBA00022741"/>
    </source>
</evidence>
<dbReference type="GO" id="GO:0000785">
    <property type="term" value="C:chromatin"/>
    <property type="evidence" value="ECO:0007669"/>
    <property type="project" value="EnsemblFungi"/>
</dbReference>
<dbReference type="GO" id="GO:2001178">
    <property type="term" value="P:positive regulation of mediator complex assembly"/>
    <property type="evidence" value="ECO:0007669"/>
    <property type="project" value="EnsemblFungi"/>
</dbReference>
<evidence type="ECO:0000313" key="13">
    <source>
        <dbReference type="Proteomes" id="UP000030755"/>
    </source>
</evidence>
<dbReference type="CDD" id="cd07843">
    <property type="entry name" value="STKc_CDC2L1"/>
    <property type="match status" value="1"/>
</dbReference>
<evidence type="ECO:0000256" key="7">
    <source>
        <dbReference type="ARBA" id="ARBA00022840"/>
    </source>
</evidence>
<dbReference type="EMBL" id="KE561171">
    <property type="protein sequence ID" value="EPZ32178.1"/>
    <property type="molecule type" value="Genomic_DNA"/>
</dbReference>
<dbReference type="OrthoDB" id="1732493at2759"/>
<feature type="region of interest" description="Disordered" evidence="10">
    <location>
        <begin position="342"/>
        <end position="388"/>
    </location>
</feature>
<comment type="catalytic activity">
    <reaction evidence="8">
        <text>L-threonyl-[protein] + ATP = O-phospho-L-threonyl-[protein] + ADP + H(+)</text>
        <dbReference type="Rhea" id="RHEA:46608"/>
        <dbReference type="Rhea" id="RHEA-COMP:11060"/>
        <dbReference type="Rhea" id="RHEA-COMP:11605"/>
        <dbReference type="ChEBI" id="CHEBI:15378"/>
        <dbReference type="ChEBI" id="CHEBI:30013"/>
        <dbReference type="ChEBI" id="CHEBI:30616"/>
        <dbReference type="ChEBI" id="CHEBI:61977"/>
        <dbReference type="ChEBI" id="CHEBI:456216"/>
        <dbReference type="EC" id="2.7.11.22"/>
    </reaction>
</comment>
<keyword evidence="3" id="KW-0723">Serine/threonine-protein kinase</keyword>
<protein>
    <recommendedName>
        <fullName evidence="2">cyclin-dependent kinase</fullName>
        <ecNumber evidence="2">2.7.11.22</ecNumber>
    </recommendedName>
</protein>
<dbReference type="GO" id="GO:0004693">
    <property type="term" value="F:cyclin-dependent protein serine/threonine kinase activity"/>
    <property type="evidence" value="ECO:0007669"/>
    <property type="project" value="UniProtKB-EC"/>
</dbReference>
<evidence type="ECO:0000256" key="8">
    <source>
        <dbReference type="ARBA" id="ARBA00047811"/>
    </source>
</evidence>
<dbReference type="PROSITE" id="PS50011">
    <property type="entry name" value="PROTEIN_KINASE_DOM"/>
    <property type="match status" value="1"/>
</dbReference>
<dbReference type="Gene3D" id="3.30.200.20">
    <property type="entry name" value="Phosphorylase Kinase, domain 1"/>
    <property type="match status" value="1"/>
</dbReference>
<dbReference type="OMA" id="WVARATN"/>
<evidence type="ECO:0000256" key="2">
    <source>
        <dbReference type="ARBA" id="ARBA00012425"/>
    </source>
</evidence>
<dbReference type="GO" id="GO:0007346">
    <property type="term" value="P:regulation of mitotic cell cycle"/>
    <property type="evidence" value="ECO:0007669"/>
    <property type="project" value="TreeGrafter"/>
</dbReference>
<dbReference type="GO" id="GO:0000307">
    <property type="term" value="C:cyclin-dependent protein kinase holoenzyme complex"/>
    <property type="evidence" value="ECO:0007669"/>
    <property type="project" value="EnsemblFungi"/>
</dbReference>
<dbReference type="Gene3D" id="1.10.510.10">
    <property type="entry name" value="Transferase(Phosphotransferase) domain 1"/>
    <property type="match status" value="1"/>
</dbReference>
<organism evidence="12 13">
    <name type="scientific">Rozella allomycis (strain CSF55)</name>
    <dbReference type="NCBI Taxonomy" id="988480"/>
    <lineage>
        <taxon>Eukaryota</taxon>
        <taxon>Fungi</taxon>
        <taxon>Fungi incertae sedis</taxon>
        <taxon>Cryptomycota</taxon>
        <taxon>Cryptomycota incertae sedis</taxon>
        <taxon>Rozella</taxon>
    </lineage>
</organism>
<evidence type="ECO:0000256" key="6">
    <source>
        <dbReference type="ARBA" id="ARBA00022777"/>
    </source>
</evidence>
<keyword evidence="6 12" id="KW-0418">Kinase</keyword>
<comment type="similarity">
    <text evidence="1">Belongs to the protein kinase superfamily. CMGC Ser/Thr protein kinase family. CDC2/CDKX subfamily.</text>
</comment>
<keyword evidence="5" id="KW-0547">Nucleotide-binding</keyword>
<dbReference type="PANTHER" id="PTHR24056">
    <property type="entry name" value="CELL DIVISION PROTEIN KINASE"/>
    <property type="match status" value="1"/>
</dbReference>
<dbReference type="AlphaFoldDB" id="A0A075APY9"/>
<dbReference type="InterPro" id="IPR000719">
    <property type="entry name" value="Prot_kinase_dom"/>
</dbReference>
<keyword evidence="7" id="KW-0067">ATP-binding</keyword>
<sequence>MQAKSTLIIFLTKKNLGGRAMKKKKTIPVKEEGTLSPYTTSVKPSVENDDSPVYLSGCRSVDEFKKLNLIDEGTYGVVYRAQDLKSGEIVALKRLKLDREKEGFPITSLREIQTLLLCKHPHIVNLKEIVVGNTTDSIFMVFEFVEHDLKALMDDMKSPFLQSEVKTLMIQLLSAVASMHSNWTIHRDLKTSNLLMNNRGELKVADFGLARHFGSPVGRMTQMVVTLWYRAPELLLGSDEYTTMVDMWSVGCIFAEFVNKEPLVPGVSEIDQLDKIFKLLGMPNDKIWPGYSQLPHASKIRPVNQPYNNLKAKFPYMTENGRDLLQRMLTYDPKQRITAEEALRHPYFKENPPAKDPSLFPSWPSKGSAERRKRDSPNAPLGRVDDDDLTLEQKQTIHSLSQAQMQAGATQNLGFRLRF</sequence>
<dbReference type="Pfam" id="PF00069">
    <property type="entry name" value="Pkinase"/>
    <property type="match status" value="1"/>
</dbReference>
<evidence type="ECO:0000256" key="1">
    <source>
        <dbReference type="ARBA" id="ARBA00006485"/>
    </source>
</evidence>
<name>A0A075APY9_ROZAC</name>
<evidence type="ECO:0000256" key="3">
    <source>
        <dbReference type="ARBA" id="ARBA00022527"/>
    </source>
</evidence>
<dbReference type="InterPro" id="IPR045267">
    <property type="entry name" value="CDK11/PITSLRE_STKc"/>
</dbReference>
<gene>
    <name evidence="12" type="ORF">O9G_005732</name>
</gene>
<dbReference type="EC" id="2.7.11.22" evidence="2"/>
<accession>A0A075APY9</accession>
<evidence type="ECO:0000259" key="11">
    <source>
        <dbReference type="PROSITE" id="PS50011"/>
    </source>
</evidence>
<evidence type="ECO:0000313" key="12">
    <source>
        <dbReference type="EMBL" id="EPZ32178.1"/>
    </source>
</evidence>
<keyword evidence="4" id="KW-0808">Transferase</keyword>
<dbReference type="HOGENOM" id="CLU_000288_181_1_1"/>
<dbReference type="SUPFAM" id="SSF56112">
    <property type="entry name" value="Protein kinase-like (PK-like)"/>
    <property type="match status" value="1"/>
</dbReference>
<dbReference type="GO" id="GO:0005524">
    <property type="term" value="F:ATP binding"/>
    <property type="evidence" value="ECO:0007669"/>
    <property type="project" value="UniProtKB-KW"/>
</dbReference>
<dbReference type="FunFam" id="1.10.510.10:FF:000211">
    <property type="entry name" value="Cyclin-dependent kinase G-2"/>
    <property type="match status" value="1"/>
</dbReference>